<reference evidence="14" key="2">
    <citation type="journal article" date="2021" name="PeerJ">
        <title>Extensive microbial diversity within the chicken gut microbiome revealed by metagenomics and culture.</title>
        <authorList>
            <person name="Gilroy R."/>
            <person name="Ravi A."/>
            <person name="Getino M."/>
            <person name="Pursley I."/>
            <person name="Horton D.L."/>
            <person name="Alikhan N.F."/>
            <person name="Baker D."/>
            <person name="Gharbi K."/>
            <person name="Hall N."/>
            <person name="Watson M."/>
            <person name="Adriaenssens E.M."/>
            <person name="Foster-Nyarko E."/>
            <person name="Jarju S."/>
            <person name="Secka A."/>
            <person name="Antonio M."/>
            <person name="Oren A."/>
            <person name="Chaudhuri R.R."/>
            <person name="La Ragione R."/>
            <person name="Hildebrand F."/>
            <person name="Pallen M.J."/>
        </authorList>
    </citation>
    <scope>NUCLEOTIDE SEQUENCE</scope>
    <source>
        <strain evidence="14">ChiBcec15-4380</strain>
    </source>
</reference>
<keyword evidence="8" id="KW-0136">Cellulose degradation</keyword>
<sequence length="631" mass="73125">MDKTLATQLRQFQTGENHRAYTILGCHRAEQDGQSGFLFRVWAPNAKSVSVVGDFNFWNQEDLPMTSIGYGVWEAFSVYAQEGQAYKYAVTAQNGNTVMKMDPYGTQCCALPETSSRICPLEGYVWHDSAYLRQNARGSSLQKPVNIYEVHAGSWKRHEDGSRLNFVELAQELAPYCKEMGYTHIELLPIMEHPYEPSWGYQVTGYYAPTHRYGTPRQMMEFVDICHQHGLGVILDWVPAHFPKDLYGLYEFDGTCCYELQDPMMREHAEWGTRVFDYGRGEVSSFLISNVIFWLEEYHVDGIRVDAVASMLYLDYNRREYHPNRYGGKENLEAIDFLRKLNAAAFEANPHVLMIAEESTAFPMITKPGFDGGLGFLYKWNMGWMNDMLQYMSLDPLWRKGSHNNLTFTMTYAYSENFILPISHDEVVYGKCSMLNKMPGTYEEKFANLRTFYGFMAAHPGKKLSFMGNEFAQFDEWKYASGLDWQLLDYELHRKMHEFVRTLNHFYLDHPCFWQNDSDWTGFQWLQADDRDNSVVAFRRVDRQGRDVLVVCNFCPVLREGYKMGVPKPYWYEPVLTSSDPQFGGDGILPTVAKGRKGDWGAFHYTAEFTIPPLSVTYYLPRRTRKTLKNG</sequence>
<protein>
    <recommendedName>
        <fullName evidence="11">1,4-alpha-glucan branching enzyme GlgB</fullName>
        <ecNumber evidence="11">2.4.1.18</ecNumber>
    </recommendedName>
    <alternativeName>
        <fullName evidence="11">1,4-alpha-D-glucan:1,4-alpha-D-glucan 6-glucosyl-transferase</fullName>
    </alternativeName>
    <alternativeName>
        <fullName evidence="11">Alpha-(1-&gt;4)-glucan branching enzyme</fullName>
    </alternativeName>
    <alternativeName>
        <fullName evidence="11">Glycogen branching enzyme</fullName>
        <shortName evidence="11">BE</shortName>
    </alternativeName>
</protein>
<evidence type="ECO:0000256" key="2">
    <source>
        <dbReference type="ARBA" id="ARBA00002953"/>
    </source>
</evidence>
<evidence type="ECO:0000256" key="9">
    <source>
        <dbReference type="ARBA" id="ARBA00023056"/>
    </source>
</evidence>
<dbReference type="GO" id="GO:0004553">
    <property type="term" value="F:hydrolase activity, hydrolyzing O-glycosyl compounds"/>
    <property type="evidence" value="ECO:0007669"/>
    <property type="project" value="InterPro"/>
</dbReference>
<evidence type="ECO:0000256" key="3">
    <source>
        <dbReference type="ARBA" id="ARBA00004964"/>
    </source>
</evidence>
<dbReference type="EC" id="2.4.1.18" evidence="11"/>
<dbReference type="CDD" id="cd11322">
    <property type="entry name" value="AmyAc_Glg_BE"/>
    <property type="match status" value="1"/>
</dbReference>
<dbReference type="PIRSF" id="PIRSF000463">
    <property type="entry name" value="GlgB"/>
    <property type="match status" value="1"/>
</dbReference>
<keyword evidence="6 11" id="KW-0328">Glycosyltransferase</keyword>
<keyword evidence="10 11" id="KW-0119">Carbohydrate metabolism</keyword>
<dbReference type="Gene3D" id="2.60.40.10">
    <property type="entry name" value="Immunoglobulins"/>
    <property type="match status" value="1"/>
</dbReference>
<dbReference type="InterPro" id="IPR013780">
    <property type="entry name" value="Glyco_hydro_b"/>
</dbReference>
<evidence type="ECO:0000256" key="7">
    <source>
        <dbReference type="ARBA" id="ARBA00022679"/>
    </source>
</evidence>
<dbReference type="GO" id="GO:0043169">
    <property type="term" value="F:cation binding"/>
    <property type="evidence" value="ECO:0007669"/>
    <property type="project" value="InterPro"/>
</dbReference>
<name>A0A9D1DJ83_9FIRM</name>
<dbReference type="InterPro" id="IPR014756">
    <property type="entry name" value="Ig_E-set"/>
</dbReference>
<dbReference type="SUPFAM" id="SSF51445">
    <property type="entry name" value="(Trans)glycosidases"/>
    <property type="match status" value="1"/>
</dbReference>
<evidence type="ECO:0000256" key="6">
    <source>
        <dbReference type="ARBA" id="ARBA00022676"/>
    </source>
</evidence>
<comment type="pathway">
    <text evidence="3 11">Glycan biosynthesis; glycogen biosynthesis.</text>
</comment>
<keyword evidence="5 11" id="KW-0321">Glycogen metabolism</keyword>
<dbReference type="CDD" id="cd02855">
    <property type="entry name" value="E_set_GBE_prok_N"/>
    <property type="match status" value="1"/>
</dbReference>
<accession>A0A9D1DJ83</accession>
<dbReference type="InterPro" id="IPR037439">
    <property type="entry name" value="Branching_enzy"/>
</dbReference>
<evidence type="ECO:0000256" key="12">
    <source>
        <dbReference type="PIRSR" id="PIRSR000463-1"/>
    </source>
</evidence>
<comment type="similarity">
    <text evidence="4 11">Belongs to the glycosyl hydrolase 13 family. GlgB subfamily.</text>
</comment>
<comment type="subunit">
    <text evidence="11">Monomer.</text>
</comment>
<evidence type="ECO:0000256" key="8">
    <source>
        <dbReference type="ARBA" id="ARBA00023001"/>
    </source>
</evidence>
<dbReference type="GO" id="GO:0030245">
    <property type="term" value="P:cellulose catabolic process"/>
    <property type="evidence" value="ECO:0007669"/>
    <property type="project" value="UniProtKB-KW"/>
</dbReference>
<dbReference type="SUPFAM" id="SSF81296">
    <property type="entry name" value="E set domains"/>
    <property type="match status" value="1"/>
</dbReference>
<reference evidence="14" key="1">
    <citation type="submission" date="2020-10" db="EMBL/GenBank/DDBJ databases">
        <authorList>
            <person name="Gilroy R."/>
        </authorList>
    </citation>
    <scope>NUCLEOTIDE SEQUENCE</scope>
    <source>
        <strain evidence="14">ChiBcec15-4380</strain>
    </source>
</reference>
<evidence type="ECO:0000313" key="14">
    <source>
        <dbReference type="EMBL" id="HIR51616.1"/>
    </source>
</evidence>
<evidence type="ECO:0000256" key="5">
    <source>
        <dbReference type="ARBA" id="ARBA00022600"/>
    </source>
</evidence>
<evidence type="ECO:0000256" key="10">
    <source>
        <dbReference type="ARBA" id="ARBA00023277"/>
    </source>
</evidence>
<feature type="active site" description="Nucleophile" evidence="11 12">
    <location>
        <position position="306"/>
    </location>
</feature>
<dbReference type="InterPro" id="IPR044143">
    <property type="entry name" value="GlgB_N_E_set_prok"/>
</dbReference>
<dbReference type="Pfam" id="PF02922">
    <property type="entry name" value="CBM_48"/>
    <property type="match status" value="1"/>
</dbReference>
<keyword evidence="7 11" id="KW-0808">Transferase</keyword>
<dbReference type="GO" id="GO:0005978">
    <property type="term" value="P:glycogen biosynthetic process"/>
    <property type="evidence" value="ECO:0007669"/>
    <property type="project" value="UniProtKB-UniRule"/>
</dbReference>
<dbReference type="NCBIfam" id="NF003811">
    <property type="entry name" value="PRK05402.1"/>
    <property type="match status" value="1"/>
</dbReference>
<evidence type="ECO:0000259" key="13">
    <source>
        <dbReference type="SMART" id="SM00642"/>
    </source>
</evidence>
<dbReference type="InterPro" id="IPR013783">
    <property type="entry name" value="Ig-like_fold"/>
</dbReference>
<feature type="active site" description="Proton donor" evidence="11 12">
    <location>
        <position position="357"/>
    </location>
</feature>
<dbReference type="PANTHER" id="PTHR43651:SF3">
    <property type="entry name" value="1,4-ALPHA-GLUCAN-BRANCHING ENZYME"/>
    <property type="match status" value="1"/>
</dbReference>
<dbReference type="InterPro" id="IPR006047">
    <property type="entry name" value="GH13_cat_dom"/>
</dbReference>
<dbReference type="Gene3D" id="3.20.20.80">
    <property type="entry name" value="Glycosidases"/>
    <property type="match status" value="1"/>
</dbReference>
<dbReference type="SMART" id="SM00642">
    <property type="entry name" value="Aamy"/>
    <property type="match status" value="1"/>
</dbReference>
<evidence type="ECO:0000313" key="15">
    <source>
        <dbReference type="Proteomes" id="UP000824239"/>
    </source>
</evidence>
<keyword evidence="8" id="KW-0624">Polysaccharide degradation</keyword>
<comment type="function">
    <text evidence="2 11">Catalyzes the formation of the alpha-1,6-glucosidic linkages in glycogen by scission of a 1,4-alpha-linked oligosaccharide from growing alpha-1,4-glucan chains and the subsequent attachment of the oligosaccharide to the alpha-1,6 position.</text>
</comment>
<dbReference type="GO" id="GO:0005829">
    <property type="term" value="C:cytosol"/>
    <property type="evidence" value="ECO:0007669"/>
    <property type="project" value="TreeGrafter"/>
</dbReference>
<dbReference type="InterPro" id="IPR017853">
    <property type="entry name" value="GH"/>
</dbReference>
<dbReference type="GO" id="GO:0003844">
    <property type="term" value="F:1,4-alpha-glucan branching enzyme activity"/>
    <property type="evidence" value="ECO:0007669"/>
    <property type="project" value="UniProtKB-UniRule"/>
</dbReference>
<dbReference type="InterPro" id="IPR004193">
    <property type="entry name" value="Glyco_hydro_13_N"/>
</dbReference>
<keyword evidence="9 11" id="KW-0320">Glycogen biosynthesis</keyword>
<dbReference type="FunFam" id="3.20.20.80:FF:000003">
    <property type="entry name" value="1,4-alpha-glucan branching enzyme GlgB"/>
    <property type="match status" value="1"/>
</dbReference>
<proteinExistence type="inferred from homology"/>
<comment type="catalytic activity">
    <reaction evidence="1 11">
        <text>Transfers a segment of a (1-&gt;4)-alpha-D-glucan chain to a primary hydroxy group in a similar glucan chain.</text>
        <dbReference type="EC" id="2.4.1.18"/>
    </reaction>
</comment>
<dbReference type="InterPro" id="IPR006407">
    <property type="entry name" value="GlgB"/>
</dbReference>
<organism evidence="14 15">
    <name type="scientific">Candidatus Avoscillospira avicola</name>
    <dbReference type="NCBI Taxonomy" id="2840706"/>
    <lineage>
        <taxon>Bacteria</taxon>
        <taxon>Bacillati</taxon>
        <taxon>Bacillota</taxon>
        <taxon>Clostridia</taxon>
        <taxon>Eubacteriales</taxon>
        <taxon>Oscillospiraceae</taxon>
        <taxon>Oscillospiraceae incertae sedis</taxon>
        <taxon>Candidatus Avoscillospira</taxon>
    </lineage>
</organism>
<evidence type="ECO:0000256" key="11">
    <source>
        <dbReference type="HAMAP-Rule" id="MF_00685"/>
    </source>
</evidence>
<dbReference type="Gene3D" id="2.60.40.1180">
    <property type="entry name" value="Golgi alpha-mannosidase II"/>
    <property type="match status" value="1"/>
</dbReference>
<dbReference type="NCBIfam" id="NF008967">
    <property type="entry name" value="PRK12313.1"/>
    <property type="match status" value="1"/>
</dbReference>
<dbReference type="Pfam" id="PF00128">
    <property type="entry name" value="Alpha-amylase"/>
    <property type="match status" value="1"/>
</dbReference>
<dbReference type="PANTHER" id="PTHR43651">
    <property type="entry name" value="1,4-ALPHA-GLUCAN-BRANCHING ENZYME"/>
    <property type="match status" value="1"/>
</dbReference>
<dbReference type="Proteomes" id="UP000824239">
    <property type="component" value="Unassembled WGS sequence"/>
</dbReference>
<feature type="domain" description="Glycosyl hydrolase family 13 catalytic" evidence="13">
    <location>
        <begin position="149"/>
        <end position="507"/>
    </location>
</feature>
<gene>
    <name evidence="11 14" type="primary">glgB</name>
    <name evidence="14" type="ORF">IAA53_10170</name>
</gene>
<dbReference type="AlphaFoldDB" id="A0A9D1DJ83"/>
<dbReference type="HAMAP" id="MF_00685">
    <property type="entry name" value="GlgB"/>
    <property type="match status" value="1"/>
</dbReference>
<dbReference type="Pfam" id="PF02806">
    <property type="entry name" value="Alpha-amylase_C"/>
    <property type="match status" value="1"/>
</dbReference>
<dbReference type="NCBIfam" id="TIGR01515">
    <property type="entry name" value="branching_enzym"/>
    <property type="match status" value="1"/>
</dbReference>
<evidence type="ECO:0000256" key="4">
    <source>
        <dbReference type="ARBA" id="ARBA00009000"/>
    </source>
</evidence>
<evidence type="ECO:0000256" key="1">
    <source>
        <dbReference type="ARBA" id="ARBA00000826"/>
    </source>
</evidence>
<comment type="caution">
    <text evidence="14">The sequence shown here is derived from an EMBL/GenBank/DDBJ whole genome shotgun (WGS) entry which is preliminary data.</text>
</comment>
<dbReference type="InterPro" id="IPR006048">
    <property type="entry name" value="A-amylase/branching_C"/>
</dbReference>
<dbReference type="EMBL" id="DVHE01000079">
    <property type="protein sequence ID" value="HIR51616.1"/>
    <property type="molecule type" value="Genomic_DNA"/>
</dbReference>
<dbReference type="SUPFAM" id="SSF51011">
    <property type="entry name" value="Glycosyl hydrolase domain"/>
    <property type="match status" value="1"/>
</dbReference>